<evidence type="ECO:0000256" key="1">
    <source>
        <dbReference type="ARBA" id="ARBA00008714"/>
    </source>
</evidence>
<feature type="binding site" evidence="5">
    <location>
        <position position="179"/>
    </location>
    <ligand>
        <name>Mn(2+)</name>
        <dbReference type="ChEBI" id="CHEBI:29035"/>
    </ligand>
</feature>
<feature type="binding site" evidence="5">
    <location>
        <position position="95"/>
    </location>
    <ligand>
        <name>Mn(2+)</name>
        <dbReference type="ChEBI" id="CHEBI:29035"/>
    </ligand>
</feature>
<dbReference type="SUPFAM" id="SSF46609">
    <property type="entry name" value="Fe,Mn superoxide dismutase (SOD), N-terminal domain"/>
    <property type="match status" value="1"/>
</dbReference>
<dbReference type="GO" id="GO:0004784">
    <property type="term" value="F:superoxide dismutase activity"/>
    <property type="evidence" value="ECO:0007669"/>
    <property type="project" value="UniProtKB-EC"/>
</dbReference>
<feature type="domain" description="Manganese/iron superoxide dismutase C-terminal" evidence="8">
    <location>
        <begin position="113"/>
        <end position="212"/>
    </location>
</feature>
<evidence type="ECO:0000256" key="6">
    <source>
        <dbReference type="RuleBase" id="RU000414"/>
    </source>
</evidence>
<keyword evidence="3 5" id="KW-0479">Metal-binding</keyword>
<dbReference type="InterPro" id="IPR019833">
    <property type="entry name" value="Mn/Fe_SOD_BS"/>
</dbReference>
<evidence type="ECO:0000256" key="5">
    <source>
        <dbReference type="PIRSR" id="PIRSR000349-1"/>
    </source>
</evidence>
<dbReference type="Gene3D" id="3.55.40.20">
    <property type="entry name" value="Iron/manganese superoxide dismutase, C-terminal domain"/>
    <property type="match status" value="1"/>
</dbReference>
<dbReference type="PANTHER" id="PTHR11404">
    <property type="entry name" value="SUPEROXIDE DISMUTASE 2"/>
    <property type="match status" value="1"/>
</dbReference>
<dbReference type="InterPro" id="IPR019831">
    <property type="entry name" value="Mn/Fe_SOD_N"/>
</dbReference>
<sequence>MNTHDSSPGAAFLPAGTVPIGGHVLPPLPYPYDALEPYISRETLRLHHDLHHQGYVNGLNRAERELLNKRQTGDFQMVRFWERELAFNGSGHILHSIYWTNMTPLGGGTPGPSVSTQLEIAFGSFAAFKGQFTAAANEVQGSGWAALVWNPAWRRLEILQAEKHEDLTQWGSIPILVVDVWEHAYYVDYRNQRARYLEAWWNVVNWVDVERRLLLAVSTGLPIT</sequence>
<reference evidence="9" key="1">
    <citation type="submission" date="2020-10" db="EMBL/GenBank/DDBJ databases">
        <authorList>
            <person name="Kadnikov V."/>
            <person name="Beletsky A.V."/>
            <person name="Mardanov A.V."/>
            <person name="Karnachuk O.V."/>
            <person name="Ravin N.V."/>
        </authorList>
    </citation>
    <scope>NUCLEOTIDE SEQUENCE</scope>
    <source>
        <strain evidence="9">Bu02</strain>
    </source>
</reference>
<feature type="domain" description="Manganese/iron superoxide dismutase N-terminal" evidence="7">
    <location>
        <begin position="23"/>
        <end position="103"/>
    </location>
</feature>
<feature type="binding site" evidence="5">
    <location>
        <position position="183"/>
    </location>
    <ligand>
        <name>Mn(2+)</name>
        <dbReference type="ChEBI" id="CHEBI:29035"/>
    </ligand>
</feature>
<dbReference type="PRINTS" id="PR01703">
    <property type="entry name" value="MNSODISMTASE"/>
</dbReference>
<evidence type="ECO:0000256" key="2">
    <source>
        <dbReference type="ARBA" id="ARBA00012682"/>
    </source>
</evidence>
<dbReference type="Gene3D" id="1.10.287.990">
    <property type="entry name" value="Fe,Mn superoxide dismutase (SOD) domain"/>
    <property type="match status" value="1"/>
</dbReference>
<dbReference type="EMBL" id="CP062796">
    <property type="protein sequence ID" value="QUL98311.1"/>
    <property type="molecule type" value="Genomic_DNA"/>
</dbReference>
<gene>
    <name evidence="9" type="ORF">IMF26_09840</name>
</gene>
<evidence type="ECO:0000259" key="7">
    <source>
        <dbReference type="Pfam" id="PF00081"/>
    </source>
</evidence>
<organism evidence="9">
    <name type="scientific">Candidatus Fermentithermobacillus carboniphilus</name>
    <dbReference type="NCBI Taxonomy" id="3085328"/>
    <lineage>
        <taxon>Bacteria</taxon>
        <taxon>Bacillati</taxon>
        <taxon>Bacillota</taxon>
        <taxon>Candidatus Fermentithermobacillia</taxon>
        <taxon>Candidatus Fermentithermobacillales</taxon>
        <taxon>Candidatus Fermentithermobacillaceae</taxon>
        <taxon>Candidatus Fermentithermobacillus</taxon>
    </lineage>
</organism>
<comment type="catalytic activity">
    <reaction evidence="6">
        <text>2 superoxide + 2 H(+) = H2O2 + O2</text>
        <dbReference type="Rhea" id="RHEA:20696"/>
        <dbReference type="ChEBI" id="CHEBI:15378"/>
        <dbReference type="ChEBI" id="CHEBI:15379"/>
        <dbReference type="ChEBI" id="CHEBI:16240"/>
        <dbReference type="ChEBI" id="CHEBI:18421"/>
        <dbReference type="EC" id="1.15.1.1"/>
    </reaction>
</comment>
<evidence type="ECO:0000313" key="9">
    <source>
        <dbReference type="EMBL" id="QUL98311.1"/>
    </source>
</evidence>
<proteinExistence type="inferred from homology"/>
<dbReference type="InterPro" id="IPR019832">
    <property type="entry name" value="Mn/Fe_SOD_C"/>
</dbReference>
<dbReference type="InterPro" id="IPR001189">
    <property type="entry name" value="Mn/Fe_SOD"/>
</dbReference>
<feature type="binding site" evidence="5">
    <location>
        <position position="47"/>
    </location>
    <ligand>
        <name>Mn(2+)</name>
        <dbReference type="ChEBI" id="CHEBI:29035"/>
    </ligand>
</feature>
<comment type="function">
    <text evidence="6">Destroys radicals which are normally produced within the cells and which are toxic to biological systems.</text>
</comment>
<name>A0AAT9LB33_9FIRM</name>
<dbReference type="Pfam" id="PF02777">
    <property type="entry name" value="Sod_Fe_C"/>
    <property type="match status" value="1"/>
</dbReference>
<accession>A0AAT9LB33</accession>
<dbReference type="EC" id="1.15.1.1" evidence="2 6"/>
<reference evidence="9" key="2">
    <citation type="journal article" date="2023" name="Biology">
        <title>Prokaryotic Life Associated with Coal-Fire Gas Vents Revealed by Metagenomics.</title>
        <authorList>
            <person name="Kadnikov V.V."/>
            <person name="Mardanov A.V."/>
            <person name="Beletsky A.V."/>
            <person name="Karnachuk O.V."/>
            <person name="Ravin N.V."/>
        </authorList>
    </citation>
    <scope>NUCLEOTIDE SEQUENCE</scope>
    <source>
        <strain evidence="9">Bu02</strain>
    </source>
</reference>
<evidence type="ECO:0000256" key="4">
    <source>
        <dbReference type="ARBA" id="ARBA00023002"/>
    </source>
</evidence>
<dbReference type="FunFam" id="3.55.40.20:FF:000004">
    <property type="entry name" value="Superoxide dismutase [Fe]"/>
    <property type="match status" value="1"/>
</dbReference>
<dbReference type="GO" id="GO:0046872">
    <property type="term" value="F:metal ion binding"/>
    <property type="evidence" value="ECO:0007669"/>
    <property type="project" value="UniProtKB-KW"/>
</dbReference>
<dbReference type="PANTHER" id="PTHR11404:SF6">
    <property type="entry name" value="SUPEROXIDE DISMUTASE [MN], MITOCHONDRIAL"/>
    <property type="match status" value="1"/>
</dbReference>
<protein>
    <recommendedName>
        <fullName evidence="2 6">Superoxide dismutase</fullName>
        <ecNumber evidence="2 6">1.15.1.1</ecNumber>
    </recommendedName>
</protein>
<dbReference type="SUPFAM" id="SSF54719">
    <property type="entry name" value="Fe,Mn superoxide dismutase (SOD), C-terminal domain"/>
    <property type="match status" value="1"/>
</dbReference>
<evidence type="ECO:0000256" key="3">
    <source>
        <dbReference type="ARBA" id="ARBA00022723"/>
    </source>
</evidence>
<dbReference type="InterPro" id="IPR036324">
    <property type="entry name" value="Mn/Fe_SOD_N_sf"/>
</dbReference>
<dbReference type="PIRSF" id="PIRSF000349">
    <property type="entry name" value="SODismutase"/>
    <property type="match status" value="1"/>
</dbReference>
<comment type="similarity">
    <text evidence="1 6">Belongs to the iron/manganese superoxide dismutase family.</text>
</comment>
<evidence type="ECO:0000259" key="8">
    <source>
        <dbReference type="Pfam" id="PF02777"/>
    </source>
</evidence>
<dbReference type="InterPro" id="IPR036314">
    <property type="entry name" value="SOD_C_sf"/>
</dbReference>
<dbReference type="PROSITE" id="PS00088">
    <property type="entry name" value="SOD_MN"/>
    <property type="match status" value="1"/>
</dbReference>
<dbReference type="KEGG" id="fcz:IMF26_09840"/>
<dbReference type="Pfam" id="PF00081">
    <property type="entry name" value="Sod_Fe_N"/>
    <property type="match status" value="1"/>
</dbReference>
<dbReference type="AlphaFoldDB" id="A0AAT9LB33"/>
<keyword evidence="4 6" id="KW-0560">Oxidoreductase</keyword>
<dbReference type="FunFam" id="1.10.287.990:FF:000001">
    <property type="entry name" value="Superoxide dismutase"/>
    <property type="match status" value="1"/>
</dbReference>
<dbReference type="InterPro" id="IPR050265">
    <property type="entry name" value="Fe/Mn_Superoxide_Dismutase"/>
</dbReference>